<evidence type="ECO:0000313" key="2">
    <source>
        <dbReference type="EMBL" id="OLL26685.1"/>
    </source>
</evidence>
<organism evidence="2 3">
    <name type="scientific">Neolecta irregularis (strain DAH-3)</name>
    <dbReference type="NCBI Taxonomy" id="1198029"/>
    <lineage>
        <taxon>Eukaryota</taxon>
        <taxon>Fungi</taxon>
        <taxon>Dikarya</taxon>
        <taxon>Ascomycota</taxon>
        <taxon>Taphrinomycotina</taxon>
        <taxon>Neolectales</taxon>
        <taxon>Neolectaceae</taxon>
        <taxon>Neolecta</taxon>
    </lineage>
</organism>
<dbReference type="OrthoDB" id="5300823at2759"/>
<evidence type="ECO:0000313" key="3">
    <source>
        <dbReference type="Proteomes" id="UP000186594"/>
    </source>
</evidence>
<protein>
    <submittedName>
        <fullName evidence="2">Pyridoxamine 5'-phosphate oxidase</fullName>
    </submittedName>
</protein>
<feature type="domain" description="Pyridoxamine 5'-phosphate oxidase N-terminal" evidence="1">
    <location>
        <begin position="15"/>
        <end position="170"/>
    </location>
</feature>
<dbReference type="Gene3D" id="2.30.110.10">
    <property type="entry name" value="Electron Transport, Fmn-binding Protein, Chain A"/>
    <property type="match status" value="1"/>
</dbReference>
<dbReference type="EMBL" id="LXFE01000153">
    <property type="protein sequence ID" value="OLL26685.1"/>
    <property type="molecule type" value="Genomic_DNA"/>
</dbReference>
<dbReference type="SUPFAM" id="SSF50475">
    <property type="entry name" value="FMN-binding split barrel"/>
    <property type="match status" value="1"/>
</dbReference>
<keyword evidence="3" id="KW-1185">Reference proteome</keyword>
<sequence length="197" mass="21934">MAPTSLSPHWESPQLPPEVVSCLKHSRYLHLGTCHNDYPHISLMNFTYVPKGSQYEEHDCIILTCRRNTKKFINITANPRVSLLVHDWVSPRSQTNTTPSASALSFFLQNLNQAELSSISATLNGTAWPLEAAEAAYYKELHLQANPPEARRYVDCPDMVVVKVRITSARIVDTEDHVEKWGSEGPAMGTAGSESSI</sequence>
<dbReference type="GO" id="GO:0005634">
    <property type="term" value="C:nucleus"/>
    <property type="evidence" value="ECO:0007669"/>
    <property type="project" value="TreeGrafter"/>
</dbReference>
<dbReference type="InterPro" id="IPR012349">
    <property type="entry name" value="Split_barrel_FMN-bd"/>
</dbReference>
<comment type="caution">
    <text evidence="2">The sequence shown here is derived from an EMBL/GenBank/DDBJ whole genome shotgun (WGS) entry which is preliminary data.</text>
</comment>
<dbReference type="PANTHER" id="PTHR28040">
    <property type="entry name" value="PYRIDOXAMINE 5'-PHOSPHATE OXIDASE YLR456W HOMOLOG-RELATED"/>
    <property type="match status" value="1"/>
</dbReference>
<evidence type="ECO:0000259" key="1">
    <source>
        <dbReference type="Pfam" id="PF01243"/>
    </source>
</evidence>
<dbReference type="Proteomes" id="UP000186594">
    <property type="component" value="Unassembled WGS sequence"/>
</dbReference>
<dbReference type="AlphaFoldDB" id="A0A1U7LVI1"/>
<gene>
    <name evidence="2" type="ORF">NEOLI_002504</name>
</gene>
<dbReference type="OMA" id="HPTIIMT"/>
<name>A0A1U7LVI1_NEOID</name>
<proteinExistence type="predicted"/>
<reference evidence="2 3" key="1">
    <citation type="submission" date="2016-04" db="EMBL/GenBank/DDBJ databases">
        <title>Evolutionary innovation and constraint leading to complex multicellularity in the Ascomycota.</title>
        <authorList>
            <person name="Cisse O."/>
            <person name="Nguyen A."/>
            <person name="Hewitt D.A."/>
            <person name="Jedd G."/>
            <person name="Stajich J.E."/>
        </authorList>
    </citation>
    <scope>NUCLEOTIDE SEQUENCE [LARGE SCALE GENOMIC DNA]</scope>
    <source>
        <strain evidence="2 3">DAH-3</strain>
    </source>
</reference>
<dbReference type="PANTHER" id="PTHR28040:SF1">
    <property type="entry name" value="PYRIDOXAMINE 5'-PHOSPHATE OXIDASE YLR456W HOMOLOG-RELATED"/>
    <property type="match status" value="1"/>
</dbReference>
<accession>A0A1U7LVI1</accession>
<dbReference type="InterPro" id="IPR052841">
    <property type="entry name" value="PMP_oxidase-like"/>
</dbReference>
<dbReference type="InterPro" id="IPR011576">
    <property type="entry name" value="Pyridox_Oxase_N"/>
</dbReference>
<dbReference type="Pfam" id="PF01243">
    <property type="entry name" value="PNPOx_N"/>
    <property type="match status" value="1"/>
</dbReference>
<dbReference type="STRING" id="1198029.A0A1U7LVI1"/>
<dbReference type="GO" id="GO:0005737">
    <property type="term" value="C:cytoplasm"/>
    <property type="evidence" value="ECO:0007669"/>
    <property type="project" value="TreeGrafter"/>
</dbReference>